<evidence type="ECO:0000256" key="1">
    <source>
        <dbReference type="PROSITE-ProRule" id="PRU00047"/>
    </source>
</evidence>
<feature type="compositionally biased region" description="Polar residues" evidence="2">
    <location>
        <begin position="406"/>
        <end position="417"/>
    </location>
</feature>
<evidence type="ECO:0000313" key="5">
    <source>
        <dbReference type="Proteomes" id="UP000237347"/>
    </source>
</evidence>
<dbReference type="PROSITE" id="PS50158">
    <property type="entry name" value="ZF_CCHC"/>
    <property type="match status" value="1"/>
</dbReference>
<dbReference type="InterPro" id="IPR001878">
    <property type="entry name" value="Znf_CCHC"/>
</dbReference>
<dbReference type="AlphaFoldDB" id="A0AAW0JFL6"/>
<evidence type="ECO:0000313" key="4">
    <source>
        <dbReference type="EMBL" id="KAK7825615.1"/>
    </source>
</evidence>
<protein>
    <recommendedName>
        <fullName evidence="3">CCHC-type domain-containing protein</fullName>
    </recommendedName>
</protein>
<keyword evidence="5" id="KW-1185">Reference proteome</keyword>
<feature type="region of interest" description="Disordered" evidence="2">
    <location>
        <begin position="392"/>
        <end position="417"/>
    </location>
</feature>
<dbReference type="PANTHER" id="PTHR31286">
    <property type="entry name" value="GLYCINE-RICH CELL WALL STRUCTURAL PROTEIN 1.8-LIKE"/>
    <property type="match status" value="1"/>
</dbReference>
<accession>A0AAW0JFL6</accession>
<dbReference type="PANTHER" id="PTHR31286:SF180">
    <property type="entry name" value="OS10G0362600 PROTEIN"/>
    <property type="match status" value="1"/>
</dbReference>
<dbReference type="GO" id="GO:0008270">
    <property type="term" value="F:zinc ion binding"/>
    <property type="evidence" value="ECO:0007669"/>
    <property type="project" value="UniProtKB-KW"/>
</dbReference>
<dbReference type="InterPro" id="IPR040256">
    <property type="entry name" value="At4g02000-like"/>
</dbReference>
<evidence type="ECO:0000256" key="2">
    <source>
        <dbReference type="SAM" id="MobiDB-lite"/>
    </source>
</evidence>
<proteinExistence type="predicted"/>
<keyword evidence="1" id="KW-0479">Metal-binding</keyword>
<organism evidence="4 5">
    <name type="scientific">Quercus suber</name>
    <name type="common">Cork oak</name>
    <dbReference type="NCBI Taxonomy" id="58331"/>
    <lineage>
        <taxon>Eukaryota</taxon>
        <taxon>Viridiplantae</taxon>
        <taxon>Streptophyta</taxon>
        <taxon>Embryophyta</taxon>
        <taxon>Tracheophyta</taxon>
        <taxon>Spermatophyta</taxon>
        <taxon>Magnoliopsida</taxon>
        <taxon>eudicotyledons</taxon>
        <taxon>Gunneridae</taxon>
        <taxon>Pentapetalae</taxon>
        <taxon>rosids</taxon>
        <taxon>fabids</taxon>
        <taxon>Fagales</taxon>
        <taxon>Fagaceae</taxon>
        <taxon>Quercus</taxon>
    </lineage>
</organism>
<gene>
    <name evidence="4" type="ORF">CFP56_032973</name>
</gene>
<dbReference type="Proteomes" id="UP000237347">
    <property type="component" value="Unassembled WGS sequence"/>
</dbReference>
<feature type="domain" description="CCHC-type" evidence="3">
    <location>
        <begin position="170"/>
        <end position="183"/>
    </location>
</feature>
<name>A0AAW0JFL6_QUESU</name>
<dbReference type="GO" id="GO:0003676">
    <property type="term" value="F:nucleic acid binding"/>
    <property type="evidence" value="ECO:0007669"/>
    <property type="project" value="InterPro"/>
</dbReference>
<sequence length="417" mass="46402">MEVEQQQLMRSSEEEAELVRSVKKFKDNSTAQATTSHRKQVSYRDSLAGDIPGAYAQAFSFDRIVEDDVDSDSDLDDIVEGMVDVHLSKETKARMRAPWAKALIVKVFALREIGKAIGPVLRIDSYTATRTRASYARLCIQINLMKPLVTAVRVGKLRQKVLYEGISALCFCCGRMGHKQEACSYRVSSPERTGDAEQSEQSSPLCDAQKATQIEPNFGEWMLVKRKKRTAQFGRGRGTKISHPQQEVSSKVTKDITNPFDNSLTNFKLDVTFKFNAGQTKGDVGTDFNTSESREITCHTQHIKDTTAIISGEASLHSLVDVIKSQPQKVGSLRGKPIISPRERRNPISSSSRALKRPNPYSVRNQIQHVDHGARQPPLPFSDHYRVGNMVSQQSHSHPRRGDCSNPGSPNGSFGQV</sequence>
<comment type="caution">
    <text evidence="4">The sequence shown here is derived from an EMBL/GenBank/DDBJ whole genome shotgun (WGS) entry which is preliminary data.</text>
</comment>
<keyword evidence="1" id="KW-0862">Zinc</keyword>
<dbReference type="EMBL" id="PKMF04000570">
    <property type="protein sequence ID" value="KAK7825615.1"/>
    <property type="molecule type" value="Genomic_DNA"/>
</dbReference>
<keyword evidence="1" id="KW-0863">Zinc-finger</keyword>
<reference evidence="4 5" key="1">
    <citation type="journal article" date="2018" name="Sci. Data">
        <title>The draft genome sequence of cork oak.</title>
        <authorList>
            <person name="Ramos A.M."/>
            <person name="Usie A."/>
            <person name="Barbosa P."/>
            <person name="Barros P.M."/>
            <person name="Capote T."/>
            <person name="Chaves I."/>
            <person name="Simoes F."/>
            <person name="Abreu I."/>
            <person name="Carrasquinho I."/>
            <person name="Faro C."/>
            <person name="Guimaraes J.B."/>
            <person name="Mendonca D."/>
            <person name="Nobrega F."/>
            <person name="Rodrigues L."/>
            <person name="Saibo N.J.M."/>
            <person name="Varela M.C."/>
            <person name="Egas C."/>
            <person name="Matos J."/>
            <person name="Miguel C.M."/>
            <person name="Oliveira M.M."/>
            <person name="Ricardo C.P."/>
            <person name="Goncalves S."/>
        </authorList>
    </citation>
    <scope>NUCLEOTIDE SEQUENCE [LARGE SCALE GENOMIC DNA]</scope>
    <source>
        <strain evidence="5">cv. HL8</strain>
    </source>
</reference>
<feature type="region of interest" description="Disordered" evidence="2">
    <location>
        <begin position="330"/>
        <end position="362"/>
    </location>
</feature>
<evidence type="ECO:0000259" key="3">
    <source>
        <dbReference type="PROSITE" id="PS50158"/>
    </source>
</evidence>